<proteinExistence type="predicted"/>
<dbReference type="Proteomes" id="UP000503264">
    <property type="component" value="Chromosome"/>
</dbReference>
<organism evidence="1 2">
    <name type="scientific">Campylobacter mucosalis CCUG 21559</name>
    <dbReference type="NCBI Taxonomy" id="1032067"/>
    <lineage>
        <taxon>Bacteria</taxon>
        <taxon>Pseudomonadati</taxon>
        <taxon>Campylobacterota</taxon>
        <taxon>Epsilonproteobacteria</taxon>
        <taxon>Campylobacterales</taxon>
        <taxon>Campylobacteraceae</taxon>
        <taxon>Campylobacter</taxon>
    </lineage>
</organism>
<sequence>MKFAHYDETTKELLGYYDDKIHITIPIPNIKLTDEQWSKALSINATHINPKTKELYKLEPKIDEKTKELNEALAYEAELKESIKNAMIIGNDEVTAELRSEYKELLAHINTLKKEA</sequence>
<gene>
    <name evidence="1" type="ORF">CMUC_0661</name>
</gene>
<evidence type="ECO:0000313" key="1">
    <source>
        <dbReference type="EMBL" id="QCD44460.1"/>
    </source>
</evidence>
<keyword evidence="2" id="KW-1185">Reference proteome</keyword>
<accession>A0A6G5QFK8</accession>
<dbReference type="AlphaFoldDB" id="A0A6G5QFK8"/>
<name>A0A6G5QFK8_9BACT</name>
<reference evidence="1 2" key="1">
    <citation type="submission" date="2016-07" db="EMBL/GenBank/DDBJ databases">
        <title>Comparative genomics of the Campylobacter concisus group.</title>
        <authorList>
            <person name="Miller W.G."/>
            <person name="Yee E."/>
            <person name="Chapman M.H."/>
            <person name="Huynh S."/>
            <person name="Bono J.L."/>
            <person name="On S.L.W."/>
            <person name="StLeger J."/>
            <person name="Foster G."/>
            <person name="Parker C.T."/>
        </authorList>
    </citation>
    <scope>NUCLEOTIDE SEQUENCE [LARGE SCALE GENOMIC DNA]</scope>
    <source>
        <strain evidence="1 2">CCUG 21559</strain>
    </source>
</reference>
<protein>
    <submittedName>
        <fullName evidence="1">Uncharacterized protein</fullName>
    </submittedName>
</protein>
<evidence type="ECO:0000313" key="2">
    <source>
        <dbReference type="Proteomes" id="UP000503264"/>
    </source>
</evidence>
<dbReference type="EMBL" id="CP012542">
    <property type="protein sequence ID" value="QCD44460.1"/>
    <property type="molecule type" value="Genomic_DNA"/>
</dbReference>
<dbReference type="RefSeq" id="WP_171993584.1">
    <property type="nucleotide sequence ID" value="NZ_CP012542.1"/>
</dbReference>